<reference evidence="6 7" key="1">
    <citation type="submission" date="2021-02" db="EMBL/GenBank/DDBJ databases">
        <title>Complete genome of Desulfoluna sp. strain ASN36.</title>
        <authorList>
            <person name="Takahashi A."/>
            <person name="Kojima H."/>
            <person name="Fukui M."/>
        </authorList>
    </citation>
    <scope>NUCLEOTIDE SEQUENCE [LARGE SCALE GENOMIC DNA]</scope>
    <source>
        <strain evidence="6 7">ASN36</strain>
    </source>
</reference>
<proteinExistence type="predicted"/>
<dbReference type="InterPro" id="IPR001647">
    <property type="entry name" value="HTH_TetR"/>
</dbReference>
<evidence type="ECO:0000259" key="5">
    <source>
        <dbReference type="PROSITE" id="PS50977"/>
    </source>
</evidence>
<keyword evidence="3" id="KW-0804">Transcription</keyword>
<dbReference type="PRINTS" id="PR00455">
    <property type="entry name" value="HTHTETR"/>
</dbReference>
<dbReference type="Gene3D" id="1.10.357.10">
    <property type="entry name" value="Tetracycline Repressor, domain 2"/>
    <property type="match status" value="1"/>
</dbReference>
<feature type="domain" description="HTH tetR-type" evidence="5">
    <location>
        <begin position="13"/>
        <end position="73"/>
    </location>
</feature>
<dbReference type="SUPFAM" id="SSF46689">
    <property type="entry name" value="Homeodomain-like"/>
    <property type="match status" value="1"/>
</dbReference>
<keyword evidence="2 4" id="KW-0238">DNA-binding</keyword>
<keyword evidence="1" id="KW-0805">Transcription regulation</keyword>
<feature type="DNA-binding region" description="H-T-H motif" evidence="4">
    <location>
        <begin position="36"/>
        <end position="55"/>
    </location>
</feature>
<accession>A0ABN6F3L1</accession>
<dbReference type="Proteomes" id="UP001320148">
    <property type="component" value="Chromosome"/>
</dbReference>
<dbReference type="InterPro" id="IPR009057">
    <property type="entry name" value="Homeodomain-like_sf"/>
</dbReference>
<gene>
    <name evidence="6" type="ORF">DSLASN_17130</name>
</gene>
<dbReference type="PROSITE" id="PS50977">
    <property type="entry name" value="HTH_TETR_2"/>
    <property type="match status" value="1"/>
</dbReference>
<dbReference type="Pfam" id="PF00440">
    <property type="entry name" value="TetR_N"/>
    <property type="match status" value="1"/>
</dbReference>
<name>A0ABN6F3L1_9BACT</name>
<dbReference type="EMBL" id="AP024488">
    <property type="protein sequence ID" value="BCS96081.1"/>
    <property type="molecule type" value="Genomic_DNA"/>
</dbReference>
<dbReference type="PANTHER" id="PTHR30055:SF234">
    <property type="entry name" value="HTH-TYPE TRANSCRIPTIONAL REGULATOR BETI"/>
    <property type="match status" value="1"/>
</dbReference>
<protein>
    <recommendedName>
        <fullName evidence="5">HTH tetR-type domain-containing protein</fullName>
    </recommendedName>
</protein>
<organism evidence="6 7">
    <name type="scientific">Desulfoluna limicola</name>
    <dbReference type="NCBI Taxonomy" id="2810562"/>
    <lineage>
        <taxon>Bacteria</taxon>
        <taxon>Pseudomonadati</taxon>
        <taxon>Thermodesulfobacteriota</taxon>
        <taxon>Desulfobacteria</taxon>
        <taxon>Desulfobacterales</taxon>
        <taxon>Desulfolunaceae</taxon>
        <taxon>Desulfoluna</taxon>
    </lineage>
</organism>
<dbReference type="PANTHER" id="PTHR30055">
    <property type="entry name" value="HTH-TYPE TRANSCRIPTIONAL REGULATOR RUTR"/>
    <property type="match status" value="1"/>
</dbReference>
<dbReference type="InterPro" id="IPR050109">
    <property type="entry name" value="HTH-type_TetR-like_transc_reg"/>
</dbReference>
<dbReference type="RefSeq" id="WP_236892442.1">
    <property type="nucleotide sequence ID" value="NZ_AP024488.1"/>
</dbReference>
<evidence type="ECO:0000256" key="4">
    <source>
        <dbReference type="PROSITE-ProRule" id="PRU00335"/>
    </source>
</evidence>
<evidence type="ECO:0000313" key="7">
    <source>
        <dbReference type="Proteomes" id="UP001320148"/>
    </source>
</evidence>
<evidence type="ECO:0000313" key="6">
    <source>
        <dbReference type="EMBL" id="BCS96081.1"/>
    </source>
</evidence>
<evidence type="ECO:0000256" key="1">
    <source>
        <dbReference type="ARBA" id="ARBA00023015"/>
    </source>
</evidence>
<keyword evidence="7" id="KW-1185">Reference proteome</keyword>
<evidence type="ECO:0000256" key="2">
    <source>
        <dbReference type="ARBA" id="ARBA00023125"/>
    </source>
</evidence>
<sequence>MATPLEKAKRDPDSIKARILRAAAKVFGEYGFHGTTTRMIAKEVGIDISTLHYHWGDKSDLYQGVLMEIRDAMGAKLVETEKKVKGKPLPERIDIAIEELMDFLFERPEVSNLTLFRYFTKTRESSLVEVNIPEYIADIAYSMGLATSRDNVSDDAQLKVIAMMNAFHNFVSGEGFFRELLDMEPEAYRIKVKETLKFYSIAPFVSHS</sequence>
<evidence type="ECO:0000256" key="3">
    <source>
        <dbReference type="ARBA" id="ARBA00023163"/>
    </source>
</evidence>